<evidence type="ECO:0000313" key="2">
    <source>
        <dbReference type="Proteomes" id="UP001054945"/>
    </source>
</evidence>
<evidence type="ECO:0000313" key="1">
    <source>
        <dbReference type="EMBL" id="GIY84297.1"/>
    </source>
</evidence>
<dbReference type="AlphaFoldDB" id="A0AAV4WNP3"/>
<keyword evidence="2" id="KW-1185">Reference proteome</keyword>
<organism evidence="1 2">
    <name type="scientific">Caerostris extrusa</name>
    <name type="common">Bark spider</name>
    <name type="synonym">Caerostris bankana</name>
    <dbReference type="NCBI Taxonomy" id="172846"/>
    <lineage>
        <taxon>Eukaryota</taxon>
        <taxon>Metazoa</taxon>
        <taxon>Ecdysozoa</taxon>
        <taxon>Arthropoda</taxon>
        <taxon>Chelicerata</taxon>
        <taxon>Arachnida</taxon>
        <taxon>Araneae</taxon>
        <taxon>Araneomorphae</taxon>
        <taxon>Entelegynae</taxon>
        <taxon>Araneoidea</taxon>
        <taxon>Araneidae</taxon>
        <taxon>Caerostris</taxon>
    </lineage>
</organism>
<dbReference type="Proteomes" id="UP001054945">
    <property type="component" value="Unassembled WGS sequence"/>
</dbReference>
<reference evidence="1 2" key="1">
    <citation type="submission" date="2021-06" db="EMBL/GenBank/DDBJ databases">
        <title>Caerostris extrusa draft genome.</title>
        <authorList>
            <person name="Kono N."/>
            <person name="Arakawa K."/>
        </authorList>
    </citation>
    <scope>NUCLEOTIDE SEQUENCE [LARGE SCALE GENOMIC DNA]</scope>
</reference>
<protein>
    <recommendedName>
        <fullName evidence="3">Maturase K</fullName>
    </recommendedName>
</protein>
<dbReference type="EMBL" id="BPLR01016499">
    <property type="protein sequence ID" value="GIY84297.1"/>
    <property type="molecule type" value="Genomic_DNA"/>
</dbReference>
<sequence>MSRGGVKDKNPTWKCNLQVSLLQQEVPLWKEFFSNYLRSWNTFFLPSAPTSGRNGDKYPFLVGVQEMRFARRREISLFFGREIRARSLVCLIETLARSDGGAGLWVFRSSGGDLVVDFGRK</sequence>
<accession>A0AAV4WNP3</accession>
<name>A0AAV4WNP3_CAEEX</name>
<evidence type="ECO:0008006" key="3">
    <source>
        <dbReference type="Google" id="ProtNLM"/>
    </source>
</evidence>
<gene>
    <name evidence="1" type="ORF">CEXT_562911</name>
</gene>
<comment type="caution">
    <text evidence="1">The sequence shown here is derived from an EMBL/GenBank/DDBJ whole genome shotgun (WGS) entry which is preliminary data.</text>
</comment>
<proteinExistence type="predicted"/>